<evidence type="ECO:0000256" key="1">
    <source>
        <dbReference type="ARBA" id="ARBA00022801"/>
    </source>
</evidence>
<dbReference type="Gene3D" id="3.40.1090.10">
    <property type="entry name" value="Cytosolic phospholipase A2 catalytic domain"/>
    <property type="match status" value="1"/>
</dbReference>
<dbReference type="InterPro" id="IPR050301">
    <property type="entry name" value="NTE"/>
</dbReference>
<keyword evidence="1 4" id="KW-0378">Hydrolase</keyword>
<evidence type="ECO:0000256" key="4">
    <source>
        <dbReference type="PROSITE-ProRule" id="PRU01161"/>
    </source>
</evidence>
<dbReference type="AlphaFoldDB" id="A0A2X4RE46"/>
<dbReference type="InterPro" id="IPR037483">
    <property type="entry name" value="YjjU-like"/>
</dbReference>
<protein>
    <submittedName>
        <fullName evidence="6">Patatin-like phospholipase</fullName>
    </submittedName>
</protein>
<sequence>MARNIFMCCFQMEEVKKSMKIGLVLEGGAMRGMYTAGVLDTFLDKDFWVDGIISVSAGALFGVNYPSRQKGRAIRYNKKFISDKRYISFKSLVSTGNIVNKDFAFYEVPFKYDVFDNKTFKESDIDFYVAVTNLQTAQAEYVKLIDPLTQMEVLRATSAMPYVSRPVEIDGIPYLDGAIADSIPVEQMQKLGYDKIIVILTRTLDYRKSKPMTWIAKWFYRRYPHFADAVNQRYAMYNRQVENVIKLAEKGDIFVIRPSVDLKIKRIEKDPNKLQAMYELGMKDMQLQWKNLLDYLNR</sequence>
<dbReference type="CDD" id="cd07208">
    <property type="entry name" value="Pat_hypo_Ecoli_yjju_like"/>
    <property type="match status" value="1"/>
</dbReference>
<evidence type="ECO:0000259" key="5">
    <source>
        <dbReference type="PROSITE" id="PS51635"/>
    </source>
</evidence>
<dbReference type="PANTHER" id="PTHR14226">
    <property type="entry name" value="NEUROPATHY TARGET ESTERASE/SWISS CHEESE D.MELANOGASTER"/>
    <property type="match status" value="1"/>
</dbReference>
<dbReference type="Pfam" id="PF01734">
    <property type="entry name" value="Patatin"/>
    <property type="match status" value="1"/>
</dbReference>
<dbReference type="PROSITE" id="PS51635">
    <property type="entry name" value="PNPLA"/>
    <property type="match status" value="1"/>
</dbReference>
<dbReference type="InterPro" id="IPR002641">
    <property type="entry name" value="PNPLA_dom"/>
</dbReference>
<dbReference type="InterPro" id="IPR045943">
    <property type="entry name" value="DUF6363"/>
</dbReference>
<gene>
    <name evidence="6" type="ORF">NCTC10839_01204</name>
</gene>
<feature type="active site" description="Nucleophile" evidence="4">
    <location>
        <position position="56"/>
    </location>
</feature>
<keyword evidence="3 4" id="KW-0443">Lipid metabolism</keyword>
<organism evidence="6 7">
    <name type="scientific">Haemophilus haemolyticus</name>
    <dbReference type="NCBI Taxonomy" id="726"/>
    <lineage>
        <taxon>Bacteria</taxon>
        <taxon>Pseudomonadati</taxon>
        <taxon>Pseudomonadota</taxon>
        <taxon>Gammaproteobacteria</taxon>
        <taxon>Pasteurellales</taxon>
        <taxon>Pasteurellaceae</taxon>
        <taxon>Haemophilus</taxon>
    </lineage>
</organism>
<reference evidence="6 7" key="1">
    <citation type="submission" date="2018-06" db="EMBL/GenBank/DDBJ databases">
        <authorList>
            <consortium name="Pathogen Informatics"/>
            <person name="Doyle S."/>
        </authorList>
    </citation>
    <scope>NUCLEOTIDE SEQUENCE [LARGE SCALE GENOMIC DNA]</scope>
    <source>
        <strain evidence="6 7">NCTC10839</strain>
    </source>
</reference>
<evidence type="ECO:0000313" key="7">
    <source>
        <dbReference type="Proteomes" id="UP000248808"/>
    </source>
</evidence>
<comment type="caution">
    <text evidence="4">Lacks conserved residue(s) required for the propagation of feature annotation.</text>
</comment>
<accession>A0A2X4RE46</accession>
<dbReference type="Proteomes" id="UP000248808">
    <property type="component" value="Chromosome 1"/>
</dbReference>
<dbReference type="EMBL" id="LS483458">
    <property type="protein sequence ID" value="SQH97298.1"/>
    <property type="molecule type" value="Genomic_DNA"/>
</dbReference>
<evidence type="ECO:0000313" key="6">
    <source>
        <dbReference type="EMBL" id="SQH97298.1"/>
    </source>
</evidence>
<feature type="short sequence motif" description="DGA/G" evidence="4">
    <location>
        <begin position="176"/>
        <end position="178"/>
    </location>
</feature>
<feature type="domain" description="PNPLA" evidence="5">
    <location>
        <begin position="23"/>
        <end position="189"/>
    </location>
</feature>
<dbReference type="PANTHER" id="PTHR14226:SF25">
    <property type="entry name" value="PHOSPHOESTERASE"/>
    <property type="match status" value="1"/>
</dbReference>
<evidence type="ECO:0000256" key="2">
    <source>
        <dbReference type="ARBA" id="ARBA00022963"/>
    </source>
</evidence>
<dbReference type="Pfam" id="PF19890">
    <property type="entry name" value="DUF6363"/>
    <property type="match status" value="1"/>
</dbReference>
<dbReference type="SUPFAM" id="SSF52151">
    <property type="entry name" value="FabD/lysophospholipase-like"/>
    <property type="match status" value="1"/>
</dbReference>
<evidence type="ECO:0000256" key="3">
    <source>
        <dbReference type="ARBA" id="ARBA00023098"/>
    </source>
</evidence>
<dbReference type="KEGG" id="hhz:NCTC10839_01204"/>
<dbReference type="InterPro" id="IPR016035">
    <property type="entry name" value="Acyl_Trfase/lysoPLipase"/>
</dbReference>
<dbReference type="GO" id="GO:0016787">
    <property type="term" value="F:hydrolase activity"/>
    <property type="evidence" value="ECO:0007669"/>
    <property type="project" value="UniProtKB-UniRule"/>
</dbReference>
<name>A0A2X4RE46_HAEHA</name>
<proteinExistence type="predicted"/>
<feature type="active site" description="Proton acceptor" evidence="4">
    <location>
        <position position="176"/>
    </location>
</feature>
<keyword evidence="2 4" id="KW-0442">Lipid degradation</keyword>
<dbReference type="GO" id="GO:0016042">
    <property type="term" value="P:lipid catabolic process"/>
    <property type="evidence" value="ECO:0007669"/>
    <property type="project" value="UniProtKB-UniRule"/>
</dbReference>